<evidence type="ECO:0000313" key="1">
    <source>
        <dbReference type="EMBL" id="CAG9804923.1"/>
    </source>
</evidence>
<name>A0A9N9RW68_9DIPT</name>
<reference evidence="1" key="1">
    <citation type="submission" date="2022-01" db="EMBL/GenBank/DDBJ databases">
        <authorList>
            <person name="King R."/>
        </authorList>
    </citation>
    <scope>NUCLEOTIDE SEQUENCE</scope>
</reference>
<dbReference type="AlphaFoldDB" id="A0A9N9RW68"/>
<sequence>MVFCYENCRLQQRSRAVNASFLKIPRIQSHSNPQFL</sequence>
<dbReference type="EMBL" id="OU895878">
    <property type="protein sequence ID" value="CAG9804923.1"/>
    <property type="molecule type" value="Genomic_DNA"/>
</dbReference>
<evidence type="ECO:0000313" key="2">
    <source>
        <dbReference type="Proteomes" id="UP001153620"/>
    </source>
</evidence>
<protein>
    <submittedName>
        <fullName evidence="1">Uncharacterized protein</fullName>
    </submittedName>
</protein>
<keyword evidence="2" id="KW-1185">Reference proteome</keyword>
<organism evidence="1 2">
    <name type="scientific">Chironomus riparius</name>
    <dbReference type="NCBI Taxonomy" id="315576"/>
    <lineage>
        <taxon>Eukaryota</taxon>
        <taxon>Metazoa</taxon>
        <taxon>Ecdysozoa</taxon>
        <taxon>Arthropoda</taxon>
        <taxon>Hexapoda</taxon>
        <taxon>Insecta</taxon>
        <taxon>Pterygota</taxon>
        <taxon>Neoptera</taxon>
        <taxon>Endopterygota</taxon>
        <taxon>Diptera</taxon>
        <taxon>Nematocera</taxon>
        <taxon>Chironomoidea</taxon>
        <taxon>Chironomidae</taxon>
        <taxon>Chironominae</taxon>
        <taxon>Chironomus</taxon>
    </lineage>
</organism>
<reference evidence="1" key="2">
    <citation type="submission" date="2022-10" db="EMBL/GenBank/DDBJ databases">
        <authorList>
            <consortium name="ENA_rothamsted_submissions"/>
            <consortium name="culmorum"/>
            <person name="King R."/>
        </authorList>
    </citation>
    <scope>NUCLEOTIDE SEQUENCE</scope>
</reference>
<accession>A0A9N9RW68</accession>
<dbReference type="Proteomes" id="UP001153620">
    <property type="component" value="Chromosome 2"/>
</dbReference>
<gene>
    <name evidence="1" type="ORF">CHIRRI_LOCUS7800</name>
</gene>
<proteinExistence type="predicted"/>